<sequence>MRGAVLLVLVQVSVAFGSEPERLLKVVPQRGFPAVELVTLYHTTNGKREKVEVTAFEKPTQLPSTGPFEVWVRCKGGTVVKSLDALAVNAGVTHELKVGDLFGTVEVFGDNLPRAGKIVLTAPLDPGPGEKNHVSVQTATDYRVAMCVPPGVYAVWVVPANGGRAQRVEDHVRVHAGRNVRVGD</sequence>
<evidence type="ECO:0000313" key="2">
    <source>
        <dbReference type="Proteomes" id="UP001272242"/>
    </source>
</evidence>
<dbReference type="EMBL" id="JAXBLV010000001">
    <property type="protein sequence ID" value="MDY3557566.1"/>
    <property type="molecule type" value="Genomic_DNA"/>
</dbReference>
<comment type="caution">
    <text evidence="1">The sequence shown here is derived from an EMBL/GenBank/DDBJ whole genome shotgun (WGS) entry which is preliminary data.</text>
</comment>
<organism evidence="1 2">
    <name type="scientific">Gemmata algarum</name>
    <dbReference type="NCBI Taxonomy" id="2975278"/>
    <lineage>
        <taxon>Bacteria</taxon>
        <taxon>Pseudomonadati</taxon>
        <taxon>Planctomycetota</taxon>
        <taxon>Planctomycetia</taxon>
        <taxon>Gemmatales</taxon>
        <taxon>Gemmataceae</taxon>
        <taxon>Gemmata</taxon>
    </lineage>
</organism>
<proteinExistence type="predicted"/>
<keyword evidence="2" id="KW-1185">Reference proteome</keyword>
<reference evidence="2" key="1">
    <citation type="journal article" date="2023" name="Mar. Drugs">
        <title>Gemmata algarum, a Novel Planctomycete Isolated from an Algal Mat, Displays Antimicrobial Activity.</title>
        <authorList>
            <person name="Kumar G."/>
            <person name="Kallscheuer N."/>
            <person name="Kashif M."/>
            <person name="Ahamad S."/>
            <person name="Jagadeeshwari U."/>
            <person name="Pannikurungottu S."/>
            <person name="Haufschild T."/>
            <person name="Kabuu M."/>
            <person name="Sasikala C."/>
            <person name="Jogler C."/>
            <person name="Ramana C."/>
        </authorList>
    </citation>
    <scope>NUCLEOTIDE SEQUENCE [LARGE SCALE GENOMIC DNA]</scope>
    <source>
        <strain evidence="2">JC673</strain>
    </source>
</reference>
<dbReference type="RefSeq" id="WP_320684623.1">
    <property type="nucleotide sequence ID" value="NZ_JAXBLV010000001.1"/>
</dbReference>
<gene>
    <name evidence="1" type="ORF">R5W23_000092</name>
</gene>
<accession>A0ABU5ER67</accession>
<protein>
    <recommendedName>
        <fullName evidence="3">DUF4198 domain-containing protein</fullName>
    </recommendedName>
</protein>
<evidence type="ECO:0000313" key="1">
    <source>
        <dbReference type="EMBL" id="MDY3557566.1"/>
    </source>
</evidence>
<evidence type="ECO:0008006" key="3">
    <source>
        <dbReference type="Google" id="ProtNLM"/>
    </source>
</evidence>
<name>A0ABU5ER67_9BACT</name>
<dbReference type="Proteomes" id="UP001272242">
    <property type="component" value="Unassembled WGS sequence"/>
</dbReference>